<protein>
    <submittedName>
        <fullName evidence="1">Uncharacterized protein</fullName>
    </submittedName>
</protein>
<dbReference type="EMBL" id="FNQK01000013">
    <property type="protein sequence ID" value="SEA42804.1"/>
    <property type="molecule type" value="Genomic_DNA"/>
</dbReference>
<accession>A0A1H4B454</accession>
<proteinExistence type="predicted"/>
<dbReference type="OrthoDB" id="1443327at2"/>
<dbReference type="RefSeq" id="WP_092134864.1">
    <property type="nucleotide sequence ID" value="NZ_FNQK01000013.1"/>
</dbReference>
<dbReference type="AlphaFoldDB" id="A0A1H4B454"/>
<evidence type="ECO:0000313" key="1">
    <source>
        <dbReference type="EMBL" id="SEA42804.1"/>
    </source>
</evidence>
<reference evidence="1 2" key="1">
    <citation type="submission" date="2016-10" db="EMBL/GenBank/DDBJ databases">
        <authorList>
            <person name="de Groot N.N."/>
        </authorList>
    </citation>
    <scope>NUCLEOTIDE SEQUENCE [LARGE SCALE GENOMIC DNA]</scope>
    <source>
        <strain evidence="1 2">DSM 23842</strain>
    </source>
</reference>
<sequence>MDFEELLKLIKEELIRVLGESYAEYKEEAKEDIDAFLESSKVKLERWTHLLVSTELTVKDYEWLVKSQKDILVLEALYAAGASKRRLGHLKNKIIKTVVDTVIRVVL</sequence>
<evidence type="ECO:0000313" key="2">
    <source>
        <dbReference type="Proteomes" id="UP000198846"/>
    </source>
</evidence>
<dbReference type="Proteomes" id="UP000198846">
    <property type="component" value="Unassembled WGS sequence"/>
</dbReference>
<gene>
    <name evidence="1" type="ORF">SAMN04487990_11326</name>
</gene>
<dbReference type="STRING" id="283786.SAMN04487990_11326"/>
<organism evidence="1 2">
    <name type="scientific">Bizionia paragorgiae</name>
    <dbReference type="NCBI Taxonomy" id="283786"/>
    <lineage>
        <taxon>Bacteria</taxon>
        <taxon>Pseudomonadati</taxon>
        <taxon>Bacteroidota</taxon>
        <taxon>Flavobacteriia</taxon>
        <taxon>Flavobacteriales</taxon>
        <taxon>Flavobacteriaceae</taxon>
        <taxon>Bizionia</taxon>
    </lineage>
</organism>
<keyword evidence="2" id="KW-1185">Reference proteome</keyword>
<name>A0A1H4B454_BIZPA</name>